<name>A0ABD3HEV8_9MARC</name>
<organism evidence="2 3">
    <name type="scientific">Riccia sorocarpa</name>
    <dbReference type="NCBI Taxonomy" id="122646"/>
    <lineage>
        <taxon>Eukaryota</taxon>
        <taxon>Viridiplantae</taxon>
        <taxon>Streptophyta</taxon>
        <taxon>Embryophyta</taxon>
        <taxon>Marchantiophyta</taxon>
        <taxon>Marchantiopsida</taxon>
        <taxon>Marchantiidae</taxon>
        <taxon>Marchantiales</taxon>
        <taxon>Ricciaceae</taxon>
        <taxon>Riccia</taxon>
    </lineage>
</organism>
<feature type="compositionally biased region" description="Low complexity" evidence="1">
    <location>
        <begin position="19"/>
        <end position="28"/>
    </location>
</feature>
<accession>A0ABD3HEV8</accession>
<protein>
    <submittedName>
        <fullName evidence="2">Uncharacterized protein</fullName>
    </submittedName>
</protein>
<proteinExistence type="predicted"/>
<evidence type="ECO:0000313" key="3">
    <source>
        <dbReference type="Proteomes" id="UP001633002"/>
    </source>
</evidence>
<evidence type="ECO:0000256" key="1">
    <source>
        <dbReference type="SAM" id="MobiDB-lite"/>
    </source>
</evidence>
<reference evidence="2 3" key="1">
    <citation type="submission" date="2024-09" db="EMBL/GenBank/DDBJ databases">
        <title>Chromosome-scale assembly of Riccia sorocarpa.</title>
        <authorList>
            <person name="Paukszto L."/>
        </authorList>
    </citation>
    <scope>NUCLEOTIDE SEQUENCE [LARGE SCALE GENOMIC DNA]</scope>
    <source>
        <strain evidence="2">LP-2024</strain>
        <tissue evidence="2">Aerial parts of the thallus</tissue>
    </source>
</reference>
<sequence length="372" mass="41489">MSSRKSRGDGASSSKRKATTPSSSSSSLHTDDDSLSSKSNNSSSDEEKHGIDLMAERIYCSCQLCKEVVVQTQRKSIQHCDRHSLYTPPQPAAPTCHPPIIDKSELEALFRNVSAKVAADALQDLDRILGLSPLPAVDNIQTSSAKRVPRTRLQTSGREIKDISLDDTIVISGRHGPTSLTGLAAKRFIEYDSTVQEVPRIIPTHTPVEIWSRRWIVKESTLPDIGLGVFAMDKIEVAPNCIPDNLPQLFPYAGAVYKYAAYRLLKKHIPYFRDYILACGALQRCPPHKRRYIDGDPVRCGNIAGYIQSTAVPSKIIQRKTNAEWHFVEGGHEFFSPNWNKGFHIMTVATKTIEAGEEYLFLMVLRGIKNRK</sequence>
<dbReference type="Proteomes" id="UP001633002">
    <property type="component" value="Unassembled WGS sequence"/>
</dbReference>
<comment type="caution">
    <text evidence="2">The sequence shown here is derived from an EMBL/GenBank/DDBJ whole genome shotgun (WGS) entry which is preliminary data.</text>
</comment>
<dbReference type="AlphaFoldDB" id="A0ABD3HEV8"/>
<evidence type="ECO:0000313" key="2">
    <source>
        <dbReference type="EMBL" id="KAL3688689.1"/>
    </source>
</evidence>
<feature type="region of interest" description="Disordered" evidence="1">
    <location>
        <begin position="1"/>
        <end position="48"/>
    </location>
</feature>
<dbReference type="EMBL" id="JBJQOH010000004">
    <property type="protein sequence ID" value="KAL3688689.1"/>
    <property type="molecule type" value="Genomic_DNA"/>
</dbReference>
<keyword evidence="3" id="KW-1185">Reference proteome</keyword>
<gene>
    <name evidence="2" type="ORF">R1sor_014998</name>
</gene>